<name>A0ABR9QIS3_9BACI</name>
<dbReference type="EMBL" id="JADCLJ010000019">
    <property type="protein sequence ID" value="MBE4908398.1"/>
    <property type="molecule type" value="Genomic_DNA"/>
</dbReference>
<accession>A0ABR9QIS3</accession>
<dbReference type="Pfam" id="PF13115">
    <property type="entry name" value="YtkA"/>
    <property type="match status" value="2"/>
</dbReference>
<feature type="domain" description="YtkA-like" evidence="2">
    <location>
        <begin position="163"/>
        <end position="237"/>
    </location>
</feature>
<reference evidence="3 4" key="1">
    <citation type="submission" date="2020-10" db="EMBL/GenBank/DDBJ databases">
        <title>Bacillus sp. HD4P25, an endophyte from a halophyte.</title>
        <authorList>
            <person name="Sun J.-Q."/>
        </authorList>
    </citation>
    <scope>NUCLEOTIDE SEQUENCE [LARGE SCALE GENOMIC DNA]</scope>
    <source>
        <strain evidence="3 4">YIM 93174</strain>
    </source>
</reference>
<sequence length="255" mass="28936">MRKLGLILLGFFVLLMIGCNNQEEQNEEVQFIEVDIQVPDKIEPNESVELGALVTLGDEKVEDAQEVKFEIWEQGQETEHEMIPGKHAGDGLYMITKSFGKDGVYYVVAHVTARDMHNMPRKEVIVGDAKAQTEETVEQEEQNHGSEDHHNHGHHHAHGTLIIDFQKEDTITLEQPTDLKVIITNEDQPLTGANVRFEIWKQDESKHEFIPAEEGNAGEYSFSHVFPKAGIYSIIIHVEKGSLHEHIEKTVEVTK</sequence>
<dbReference type="RefSeq" id="WP_193536027.1">
    <property type="nucleotide sequence ID" value="NZ_JADCLJ010000019.1"/>
</dbReference>
<evidence type="ECO:0000313" key="3">
    <source>
        <dbReference type="EMBL" id="MBE4908398.1"/>
    </source>
</evidence>
<comment type="caution">
    <text evidence="3">The sequence shown here is derived from an EMBL/GenBank/DDBJ whole genome shotgun (WGS) entry which is preliminary data.</text>
</comment>
<dbReference type="PROSITE" id="PS51257">
    <property type="entry name" value="PROKAR_LIPOPROTEIN"/>
    <property type="match status" value="1"/>
</dbReference>
<feature type="compositionally biased region" description="Basic and acidic residues" evidence="1">
    <location>
        <begin position="141"/>
        <end position="150"/>
    </location>
</feature>
<feature type="region of interest" description="Disordered" evidence="1">
    <location>
        <begin position="132"/>
        <end position="156"/>
    </location>
</feature>
<feature type="domain" description="YtkA-like" evidence="2">
    <location>
        <begin position="29"/>
        <end position="107"/>
    </location>
</feature>
<dbReference type="InterPro" id="IPR032693">
    <property type="entry name" value="YtkA-like_dom"/>
</dbReference>
<proteinExistence type="predicted"/>
<protein>
    <submittedName>
        <fullName evidence="3">FixH family protein</fullName>
    </submittedName>
</protein>
<evidence type="ECO:0000313" key="4">
    <source>
        <dbReference type="Proteomes" id="UP001516662"/>
    </source>
</evidence>
<evidence type="ECO:0000259" key="2">
    <source>
        <dbReference type="Pfam" id="PF13115"/>
    </source>
</evidence>
<keyword evidence="4" id="KW-1185">Reference proteome</keyword>
<organism evidence="3 4">
    <name type="scientific">Litchfieldia luteola</name>
    <dbReference type="NCBI Taxonomy" id="682179"/>
    <lineage>
        <taxon>Bacteria</taxon>
        <taxon>Bacillati</taxon>
        <taxon>Bacillota</taxon>
        <taxon>Bacilli</taxon>
        <taxon>Bacillales</taxon>
        <taxon>Bacillaceae</taxon>
        <taxon>Litchfieldia</taxon>
    </lineage>
</organism>
<evidence type="ECO:0000256" key="1">
    <source>
        <dbReference type="SAM" id="MobiDB-lite"/>
    </source>
</evidence>
<gene>
    <name evidence="3" type="ORF">IMZ08_10045</name>
</gene>
<dbReference type="Proteomes" id="UP001516662">
    <property type="component" value="Unassembled WGS sequence"/>
</dbReference>